<gene>
    <name evidence="1" type="ORF">CPT_Salva_047</name>
</gene>
<evidence type="ECO:0000313" key="1">
    <source>
        <dbReference type="EMBL" id="QQM18211.1"/>
    </source>
</evidence>
<name>A0A8B6Q856_9CAUD</name>
<protein>
    <submittedName>
        <fullName evidence="1">Tape measure chaperone</fullName>
    </submittedName>
</protein>
<dbReference type="Proteomes" id="UP000595272">
    <property type="component" value="Segment"/>
</dbReference>
<dbReference type="Pfam" id="PF23812">
    <property type="entry name" value="Phage_TAC_18"/>
    <property type="match status" value="1"/>
</dbReference>
<dbReference type="InterPro" id="IPR056919">
    <property type="entry name" value="Phage_TAC_18"/>
</dbReference>
<sequence>MMGKELDPHLANPPQLNMVSMYYLEVFNLLGTCRGLGYGAVGPIPYTAISQYARDFGIAENEMESLVYIITTVDAEVGP</sequence>
<evidence type="ECO:0000313" key="2">
    <source>
        <dbReference type="Proteomes" id="UP000595272"/>
    </source>
</evidence>
<organism evidence="1 2">
    <name type="scientific">Stenotrophomonas phage Salva</name>
    <dbReference type="NCBI Taxonomy" id="2801524"/>
    <lineage>
        <taxon>Viruses</taxon>
        <taxon>Duplodnaviria</taxon>
        <taxon>Heunggongvirae</taxon>
        <taxon>Uroviricota</taxon>
        <taxon>Caudoviricetes</taxon>
        <taxon>Beaumontvirinae</taxon>
        <taxon>Salvavirus</taxon>
        <taxon>Salvavirus salva</taxon>
    </lineage>
</organism>
<accession>A0A8B6Q856</accession>
<proteinExistence type="predicted"/>
<reference evidence="1 2" key="1">
    <citation type="submission" date="2020-12" db="EMBL/GenBank/DDBJ databases">
        <title>Complete genome sequence of Stenotrophomonas maltophilia phage Salva.</title>
        <authorList>
            <person name="Jefferson B."/>
            <person name="Yao G."/>
            <person name="Clark J."/>
            <person name="Le T."/>
            <person name="Young R."/>
            <person name="Gonzalez C."/>
            <person name="Liu M."/>
        </authorList>
    </citation>
    <scope>NUCLEOTIDE SEQUENCE [LARGE SCALE GENOMIC DNA]</scope>
</reference>
<dbReference type="EMBL" id="MW393850">
    <property type="protein sequence ID" value="QQM18211.1"/>
    <property type="molecule type" value="Genomic_DNA"/>
</dbReference>
<keyword evidence="2" id="KW-1185">Reference proteome</keyword>